<organism evidence="10 11">
    <name type="scientific">Rariglobus hedericola</name>
    <dbReference type="NCBI Taxonomy" id="2597822"/>
    <lineage>
        <taxon>Bacteria</taxon>
        <taxon>Pseudomonadati</taxon>
        <taxon>Verrucomicrobiota</taxon>
        <taxon>Opitutia</taxon>
        <taxon>Opitutales</taxon>
        <taxon>Opitutaceae</taxon>
        <taxon>Rariglobus</taxon>
    </lineage>
</organism>
<keyword evidence="6" id="KW-0170">Cobalt</keyword>
<dbReference type="InterPro" id="IPR050862">
    <property type="entry name" value="RdRp_reductase_class-2"/>
</dbReference>
<dbReference type="OrthoDB" id="9763270at2"/>
<proteinExistence type="predicted"/>
<dbReference type="PANTHER" id="PTHR43371">
    <property type="entry name" value="VITAMIN B12-DEPENDENT RIBONUCLEOTIDE REDUCTASE"/>
    <property type="match status" value="1"/>
</dbReference>
<sequence length="838" mass="93079">MNSASRSPLSPHAAIKPRHGSQVLQRHIAAADREVIKRDGSRVRYDQNKVTRAIALAFREVHTENDANPYRDDMLACFGLDSDRFIEATKIAEAVSQMLELYYRQGLHPTIEQVQDSVEKSIAGAGHWEVARAYMLYRERRALTRLATYNESGLADYIAMAKYSRHRADLGRRETFAEGVERVMEMHQSFFSAKLDKRFPAKLPTSLVALAGDNATLLEKMLSARPLGDVIESVFADVTAKRVLPSMRSMQFGGEAILSNNSRMFNCSFSNVDRVEFFREYFFLLLSGCGVGFSVQKHHIALLPPLPARASAHDLPVWHFHVMDTIEGWADALHALFQSFYEGKKIEFSYAAIRPRGAHLRTSGGKAPGHLPLKQALIRIEAILDGATGRSLRPIEVYDINMFTAKAVLAGGIRRSATICLFSPDDEEMMDAKTGNWFETNPQRSASNNSAALARDEDNAVHFHRLFKAQKEFGEPGFFFCDHPEAGCNPCAEINLLPVIDWELSGEELSKLFAWGYKGDLPGMARLSGFQHCNLTTINGRAATTPERFYEACIAATTIGTLQAAYTDMPYLGPVTRLINEHDALLGVSICGFMDNPNVLFDPEILRKGANLCRATNRFVAEVLGIKHAAKITTCKPEGTASLLLDAASGIHPHHARQYFRRVQANRKEPIYAFFKSINAQMTEPSVYSPQTDDVITFPVSAPEGAILRKDLNALQFLQLVMLVQQAWVIPGGDPLSRSAGLHHNVSNTCTVRADEWAAVADFIWANRTLFTGVSLLQDAGDKAYAQAPREEVMTDADIARWNALRPRPVDYTKLREHTDETSLKDIVACAGGACELP</sequence>
<dbReference type="PANTHER" id="PTHR43371:SF1">
    <property type="entry name" value="RIBONUCLEOSIDE-DIPHOSPHATE REDUCTASE"/>
    <property type="match status" value="1"/>
</dbReference>
<keyword evidence="11" id="KW-1185">Reference proteome</keyword>
<feature type="region of interest" description="Disordered" evidence="8">
    <location>
        <begin position="1"/>
        <end position="23"/>
    </location>
</feature>
<evidence type="ECO:0000256" key="2">
    <source>
        <dbReference type="ARBA" id="ARBA00022628"/>
    </source>
</evidence>
<dbReference type="EMBL" id="VMBG01000001">
    <property type="protein sequence ID" value="TSJ79343.1"/>
    <property type="molecule type" value="Genomic_DNA"/>
</dbReference>
<dbReference type="PROSITE" id="PS51161">
    <property type="entry name" value="ATP_CONE"/>
    <property type="match status" value="1"/>
</dbReference>
<dbReference type="Gene3D" id="3.20.70.20">
    <property type="match status" value="2"/>
</dbReference>
<evidence type="ECO:0000313" key="10">
    <source>
        <dbReference type="EMBL" id="TSJ79343.1"/>
    </source>
</evidence>
<evidence type="ECO:0000256" key="7">
    <source>
        <dbReference type="PROSITE-ProRule" id="PRU00492"/>
    </source>
</evidence>
<dbReference type="GO" id="GO:0031419">
    <property type="term" value="F:cobalamin binding"/>
    <property type="evidence" value="ECO:0007669"/>
    <property type="project" value="UniProtKB-KW"/>
</dbReference>
<comment type="caution">
    <text evidence="10">The sequence shown here is derived from an EMBL/GenBank/DDBJ whole genome shotgun (WGS) entry which is preliminary data.</text>
</comment>
<dbReference type="Pfam" id="PF03477">
    <property type="entry name" value="ATP-cone"/>
    <property type="match status" value="1"/>
</dbReference>
<dbReference type="Proteomes" id="UP000315648">
    <property type="component" value="Unassembled WGS sequence"/>
</dbReference>
<keyword evidence="5" id="KW-0560">Oxidoreductase</keyword>
<gene>
    <name evidence="10" type="ORF">FPL22_08650</name>
</gene>
<evidence type="ECO:0000313" key="11">
    <source>
        <dbReference type="Proteomes" id="UP000315648"/>
    </source>
</evidence>
<evidence type="ECO:0000256" key="6">
    <source>
        <dbReference type="ARBA" id="ARBA00023285"/>
    </source>
</evidence>
<name>A0A556QRT9_9BACT</name>
<protein>
    <submittedName>
        <fullName evidence="10">Recombinase</fullName>
    </submittedName>
</protein>
<dbReference type="RefSeq" id="WP_144229799.1">
    <property type="nucleotide sequence ID" value="NZ_CBCRVV010000007.1"/>
</dbReference>
<evidence type="ECO:0000256" key="1">
    <source>
        <dbReference type="ARBA" id="ARBA00001922"/>
    </source>
</evidence>
<dbReference type="SUPFAM" id="SSF51998">
    <property type="entry name" value="PFL-like glycyl radical enzymes"/>
    <property type="match status" value="1"/>
</dbReference>
<reference evidence="10 11" key="1">
    <citation type="submission" date="2019-07" db="EMBL/GenBank/DDBJ databases">
        <title>Description of 53C-WASEF.</title>
        <authorList>
            <person name="Pitt A."/>
            <person name="Hahn M.W."/>
        </authorList>
    </citation>
    <scope>NUCLEOTIDE SEQUENCE [LARGE SCALE GENOMIC DNA]</scope>
    <source>
        <strain evidence="10 11">53C-WASEF</strain>
    </source>
</reference>
<dbReference type="AlphaFoldDB" id="A0A556QRT9"/>
<evidence type="ECO:0000259" key="9">
    <source>
        <dbReference type="PROSITE" id="PS51161"/>
    </source>
</evidence>
<evidence type="ECO:0000256" key="4">
    <source>
        <dbReference type="ARBA" id="ARBA00022840"/>
    </source>
</evidence>
<dbReference type="GO" id="GO:0005524">
    <property type="term" value="F:ATP binding"/>
    <property type="evidence" value="ECO:0007669"/>
    <property type="project" value="UniProtKB-UniRule"/>
</dbReference>
<comment type="cofactor">
    <cofactor evidence="1">
        <name>adenosylcob(III)alamin</name>
        <dbReference type="ChEBI" id="CHEBI:18408"/>
    </cofactor>
</comment>
<dbReference type="GO" id="GO:0004748">
    <property type="term" value="F:ribonucleoside-diphosphate reductase activity, thioredoxin disulfide as acceptor"/>
    <property type="evidence" value="ECO:0007669"/>
    <property type="project" value="TreeGrafter"/>
</dbReference>
<keyword evidence="3 7" id="KW-0547">Nucleotide-binding</keyword>
<dbReference type="InterPro" id="IPR005144">
    <property type="entry name" value="ATP-cone_dom"/>
</dbReference>
<evidence type="ECO:0000256" key="8">
    <source>
        <dbReference type="SAM" id="MobiDB-lite"/>
    </source>
</evidence>
<evidence type="ECO:0000256" key="3">
    <source>
        <dbReference type="ARBA" id="ARBA00022741"/>
    </source>
</evidence>
<keyword evidence="2" id="KW-0846">Cobalamin</keyword>
<keyword evidence="4 7" id="KW-0067">ATP-binding</keyword>
<feature type="domain" description="ATP-cone" evidence="9">
    <location>
        <begin position="33"/>
        <end position="145"/>
    </location>
</feature>
<evidence type="ECO:0000256" key="5">
    <source>
        <dbReference type="ARBA" id="ARBA00023002"/>
    </source>
</evidence>
<accession>A0A556QRT9</accession>